<feature type="compositionally biased region" description="Gly residues" evidence="7">
    <location>
        <begin position="218"/>
        <end position="240"/>
    </location>
</feature>
<evidence type="ECO:0000256" key="7">
    <source>
        <dbReference type="SAM" id="MobiDB-lite"/>
    </source>
</evidence>
<dbReference type="Gene3D" id="3.40.50.300">
    <property type="entry name" value="P-loop containing nucleotide triphosphate hydrolases"/>
    <property type="match status" value="1"/>
</dbReference>
<dbReference type="GO" id="GO:1990165">
    <property type="term" value="F:single-strand break-containing DNA binding"/>
    <property type="evidence" value="ECO:0007669"/>
    <property type="project" value="TreeGrafter"/>
</dbReference>
<organism evidence="9 10">
    <name type="scientific">Astrephomene gubernaculifera</name>
    <dbReference type="NCBI Taxonomy" id="47775"/>
    <lineage>
        <taxon>Eukaryota</taxon>
        <taxon>Viridiplantae</taxon>
        <taxon>Chlorophyta</taxon>
        <taxon>core chlorophytes</taxon>
        <taxon>Chlorophyceae</taxon>
        <taxon>CS clade</taxon>
        <taxon>Chlamydomonadales</taxon>
        <taxon>Astrephomenaceae</taxon>
        <taxon>Astrephomene</taxon>
    </lineage>
</organism>
<dbReference type="GO" id="GO:0003725">
    <property type="term" value="F:double-stranded RNA binding"/>
    <property type="evidence" value="ECO:0007669"/>
    <property type="project" value="TreeGrafter"/>
</dbReference>
<gene>
    <name evidence="9" type="ORF">Agub_g12940</name>
</gene>
<evidence type="ECO:0000313" key="9">
    <source>
        <dbReference type="EMBL" id="GFR50688.1"/>
    </source>
</evidence>
<dbReference type="AlphaFoldDB" id="A0AAD3HRQ4"/>
<dbReference type="SUPFAM" id="SSF52540">
    <property type="entry name" value="P-loop containing nucleoside triphosphate hydrolases"/>
    <property type="match status" value="1"/>
</dbReference>
<name>A0AAD3HRQ4_9CHLO</name>
<dbReference type="InterPro" id="IPR032566">
    <property type="entry name" value="Znf-C2HE"/>
</dbReference>
<evidence type="ECO:0000256" key="1">
    <source>
        <dbReference type="ARBA" id="ARBA00004123"/>
    </source>
</evidence>
<reference evidence="9 10" key="1">
    <citation type="journal article" date="2021" name="Sci. Rep.">
        <title>Genome sequencing of the multicellular alga Astrephomene provides insights into convergent evolution of germ-soma differentiation.</title>
        <authorList>
            <person name="Yamashita S."/>
            <person name="Yamamoto K."/>
            <person name="Matsuzaki R."/>
            <person name="Suzuki S."/>
            <person name="Yamaguchi H."/>
            <person name="Hirooka S."/>
            <person name="Minakuchi Y."/>
            <person name="Miyagishima S."/>
            <person name="Kawachi M."/>
            <person name="Toyoda A."/>
            <person name="Nozaki H."/>
        </authorList>
    </citation>
    <scope>NUCLEOTIDE SEQUENCE [LARGE SCALE GENOMIC DNA]</scope>
    <source>
        <strain evidence="9 10">NIES-4017</strain>
    </source>
</reference>
<keyword evidence="2" id="KW-0479">Metal-binding</keyword>
<keyword evidence="10" id="KW-1185">Reference proteome</keyword>
<feature type="domain" description="HIT" evidence="8">
    <location>
        <begin position="680"/>
        <end position="789"/>
    </location>
</feature>
<dbReference type="GO" id="GO:0000012">
    <property type="term" value="P:single strand break repair"/>
    <property type="evidence" value="ECO:0007669"/>
    <property type="project" value="TreeGrafter"/>
</dbReference>
<accession>A0AAD3HRQ4</accession>
<dbReference type="GO" id="GO:0030983">
    <property type="term" value="F:mismatched DNA binding"/>
    <property type="evidence" value="ECO:0007669"/>
    <property type="project" value="TreeGrafter"/>
</dbReference>
<dbReference type="InterPro" id="IPR027417">
    <property type="entry name" value="P-loop_NTPase"/>
</dbReference>
<dbReference type="GO" id="GO:0003697">
    <property type="term" value="F:single-stranded DNA binding"/>
    <property type="evidence" value="ECO:0007669"/>
    <property type="project" value="TreeGrafter"/>
</dbReference>
<evidence type="ECO:0000313" key="10">
    <source>
        <dbReference type="Proteomes" id="UP001054857"/>
    </source>
</evidence>
<dbReference type="EMBL" id="BMAR01000040">
    <property type="protein sequence ID" value="GFR50688.1"/>
    <property type="molecule type" value="Genomic_DNA"/>
</dbReference>
<dbReference type="GO" id="GO:0046872">
    <property type="term" value="F:metal ion binding"/>
    <property type="evidence" value="ECO:0007669"/>
    <property type="project" value="UniProtKB-KW"/>
</dbReference>
<feature type="compositionally biased region" description="Low complexity" evidence="7">
    <location>
        <begin position="127"/>
        <end position="147"/>
    </location>
</feature>
<keyword evidence="5" id="KW-0539">Nucleus</keyword>
<dbReference type="InterPro" id="IPR036265">
    <property type="entry name" value="HIT-like_sf"/>
</dbReference>
<dbReference type="FunFam" id="3.30.428.10:FF:000004">
    <property type="entry name" value="aprataxin isoform X2"/>
    <property type="match status" value="1"/>
</dbReference>
<dbReference type="InterPro" id="IPR011146">
    <property type="entry name" value="HIT-like"/>
</dbReference>
<feature type="region of interest" description="Disordered" evidence="7">
    <location>
        <begin position="443"/>
        <end position="463"/>
    </location>
</feature>
<evidence type="ECO:0000256" key="6">
    <source>
        <dbReference type="PROSITE-ProRule" id="PRU00464"/>
    </source>
</evidence>
<dbReference type="GO" id="GO:0047627">
    <property type="term" value="F:adenylylsulfatase activity"/>
    <property type="evidence" value="ECO:0007669"/>
    <property type="project" value="UniProtKB-ARBA"/>
</dbReference>
<dbReference type="Proteomes" id="UP001054857">
    <property type="component" value="Unassembled WGS sequence"/>
</dbReference>
<comment type="caution">
    <text evidence="6">Lacks conserved residue(s) required for the propagation of feature annotation.</text>
</comment>
<dbReference type="PANTHER" id="PTHR12486">
    <property type="entry name" value="APRATAXIN-RELATED"/>
    <property type="match status" value="1"/>
</dbReference>
<comment type="subcellular location">
    <subcellularLocation>
        <location evidence="1">Nucleus</location>
    </subcellularLocation>
</comment>
<evidence type="ECO:0000256" key="2">
    <source>
        <dbReference type="ARBA" id="ARBA00022723"/>
    </source>
</evidence>
<protein>
    <recommendedName>
        <fullName evidence="8">HIT domain-containing protein</fullName>
    </recommendedName>
</protein>
<dbReference type="Pfam" id="PF16278">
    <property type="entry name" value="zf-C2HE"/>
    <property type="match status" value="1"/>
</dbReference>
<dbReference type="PANTHER" id="PTHR12486:SF4">
    <property type="entry name" value="APRATAXIN"/>
    <property type="match status" value="1"/>
</dbReference>
<dbReference type="GO" id="GO:0033699">
    <property type="term" value="F:DNA 5'-adenosine monophosphate hydrolase activity"/>
    <property type="evidence" value="ECO:0007669"/>
    <property type="project" value="TreeGrafter"/>
</dbReference>
<keyword evidence="4" id="KW-0238">DNA-binding</keyword>
<comment type="caution">
    <text evidence="9">The sequence shown here is derived from an EMBL/GenBank/DDBJ whole genome shotgun (WGS) entry which is preliminary data.</text>
</comment>
<feature type="compositionally biased region" description="Basic and acidic residues" evidence="7">
    <location>
        <begin position="586"/>
        <end position="597"/>
    </location>
</feature>
<feature type="compositionally biased region" description="Low complexity" evidence="7">
    <location>
        <begin position="180"/>
        <end position="212"/>
    </location>
</feature>
<evidence type="ECO:0000256" key="4">
    <source>
        <dbReference type="ARBA" id="ARBA00023125"/>
    </source>
</evidence>
<dbReference type="Pfam" id="PF13671">
    <property type="entry name" value="AAA_33"/>
    <property type="match status" value="1"/>
</dbReference>
<feature type="compositionally biased region" description="Low complexity" evidence="7">
    <location>
        <begin position="575"/>
        <end position="585"/>
    </location>
</feature>
<dbReference type="Gene3D" id="3.30.428.10">
    <property type="entry name" value="HIT-like"/>
    <property type="match status" value="1"/>
</dbReference>
<dbReference type="Pfam" id="PF11969">
    <property type="entry name" value="DcpS_C"/>
    <property type="match status" value="1"/>
</dbReference>
<evidence type="ECO:0000259" key="8">
    <source>
        <dbReference type="PROSITE" id="PS51084"/>
    </source>
</evidence>
<dbReference type="SUPFAM" id="SSF54197">
    <property type="entry name" value="HIT-like"/>
    <property type="match status" value="1"/>
</dbReference>
<dbReference type="PROSITE" id="PS51084">
    <property type="entry name" value="HIT_2"/>
    <property type="match status" value="1"/>
</dbReference>
<sequence length="866" mass="88331">MAKLLFPTGKFLNVARGTLRPLGRADVARYAEAVTVSRVQCVVSATTDKGHPALKLTSQGSQNPTLVLSKQEPHNELSQGQSALLGDGEAFSLICTRPDLAIRVEMDPADLQPESRPEPDALAHPITPTAATTSPSKAAAPAEAPSSGDIQDEDKLPSSPYASDDGGASPGRPTRPRHLPTAAAASAPAAGTAAGTNSAASSPGEEAPAAAGDTPGPSRGGQGRRSSGGGGGGGGAGSARGVGNDKPPAATRPPVVLLLAGLPGSGKSTFSRLLMEASPIAWVHINQDAIRSGGRPGSREQCITAAKAALAQGACCIIDRCHGDAQQRSSFLALAAERGVAAHCVALQQPPELCARRVADRTDHPGGVQGNGGKRVVYQMAKQQQVGNSWPPACSEGFVSIMDCNNDADAAAAVAAWALYGREEPAASSAAATTAAEAAAGAAHGSAQVTHGSARAPSGSKKQRYLAEAARTLAAWEAHAGKRKRPSAGITAFFKPAAAAAGSGRSAAAAAAAGAGTAAPAASAAPAAKAAAGRAGAGAAGTTAAAKLVGKRPASPVPLAAAGSPKRRAVGVQPGGAEDAGGAVVEQKKKQSCDKPQEGTAGAREAGTSSPASQPGGDSGAGASGRNAFSVLMASATRNARDGGPAGAGAANASSSKHPSDLDTASDKRFKLTAPWAQHLRKVALSPEDSGQKIFHKDDQVILIADAYPKARHHALVIARDPSLRSITDLRARHVPLLSHMRRVAEEWVRDQRKQDPETAAFKLGFHAVPSMCQLHMHVVSQDFDSPSLKNKKHWNSFTTPFFIPFDNLERELVAQGRHTPISPDEEKELETQELRCHGCSKVQKSLPELKQHIVACGAVKGLVGL</sequence>
<dbReference type="GO" id="GO:0005634">
    <property type="term" value="C:nucleus"/>
    <property type="evidence" value="ECO:0007669"/>
    <property type="project" value="UniProtKB-SubCell"/>
</dbReference>
<feature type="region of interest" description="Disordered" evidence="7">
    <location>
        <begin position="550"/>
        <end position="625"/>
    </location>
</feature>
<feature type="region of interest" description="Disordered" evidence="7">
    <location>
        <begin position="639"/>
        <end position="664"/>
    </location>
</feature>
<proteinExistence type="predicted"/>
<evidence type="ECO:0000256" key="3">
    <source>
        <dbReference type="ARBA" id="ARBA00022833"/>
    </source>
</evidence>
<evidence type="ECO:0000256" key="5">
    <source>
        <dbReference type="ARBA" id="ARBA00023242"/>
    </source>
</evidence>
<feature type="region of interest" description="Disordered" evidence="7">
    <location>
        <begin position="110"/>
        <end position="250"/>
    </location>
</feature>
<keyword evidence="3" id="KW-0862">Zinc</keyword>